<dbReference type="NCBIfam" id="TIGR03440">
    <property type="entry name" value="egtB_TIGR03440"/>
    <property type="match status" value="1"/>
</dbReference>
<keyword evidence="7" id="KW-1185">Reference proteome</keyword>
<dbReference type="Pfam" id="PF12867">
    <property type="entry name" value="DinB_2"/>
    <property type="match status" value="1"/>
</dbReference>
<evidence type="ECO:0000313" key="6">
    <source>
        <dbReference type="EMBL" id="MEJ8824161.1"/>
    </source>
</evidence>
<dbReference type="Pfam" id="PF03781">
    <property type="entry name" value="FGE-sulfatase"/>
    <property type="match status" value="3"/>
</dbReference>
<evidence type="ECO:0000259" key="5">
    <source>
        <dbReference type="Pfam" id="PF12867"/>
    </source>
</evidence>
<gene>
    <name evidence="6" type="primary">egtB</name>
    <name evidence="6" type="ORF">WKW80_19350</name>
</gene>
<dbReference type="InterPro" id="IPR034660">
    <property type="entry name" value="DinB/YfiT-like"/>
</dbReference>
<organism evidence="6 7">
    <name type="scientific">Variovorax humicola</name>
    <dbReference type="NCBI Taxonomy" id="1769758"/>
    <lineage>
        <taxon>Bacteria</taxon>
        <taxon>Pseudomonadati</taxon>
        <taxon>Pseudomonadota</taxon>
        <taxon>Betaproteobacteria</taxon>
        <taxon>Burkholderiales</taxon>
        <taxon>Comamonadaceae</taxon>
        <taxon>Variovorax</taxon>
    </lineage>
</organism>
<keyword evidence="1" id="KW-0560">Oxidoreductase</keyword>
<name>A0ABU8W285_9BURK</name>
<evidence type="ECO:0000256" key="3">
    <source>
        <dbReference type="ARBA" id="ARBA00037882"/>
    </source>
</evidence>
<dbReference type="Proteomes" id="UP001363010">
    <property type="component" value="Unassembled WGS sequence"/>
</dbReference>
<dbReference type="PANTHER" id="PTHR23150:SF36">
    <property type="entry name" value="HERCYNINE OXYGENASE"/>
    <property type="match status" value="1"/>
</dbReference>
<accession>A0ABU8W285</accession>
<dbReference type="SUPFAM" id="SSF56436">
    <property type="entry name" value="C-type lectin-like"/>
    <property type="match status" value="1"/>
</dbReference>
<keyword evidence="2" id="KW-0408">Iron</keyword>
<evidence type="ECO:0000313" key="7">
    <source>
        <dbReference type="Proteomes" id="UP001363010"/>
    </source>
</evidence>
<dbReference type="InterPro" id="IPR051043">
    <property type="entry name" value="Sulfatase_Mod_Factor_Kinase"/>
</dbReference>
<reference evidence="6 7" key="1">
    <citation type="submission" date="2024-03" db="EMBL/GenBank/DDBJ databases">
        <title>Novel species of the genus Variovorax.</title>
        <authorList>
            <person name="Liu Q."/>
            <person name="Xin Y.-H."/>
        </authorList>
    </citation>
    <scope>NUCLEOTIDE SEQUENCE [LARGE SCALE GENOMIC DNA]</scope>
    <source>
        <strain evidence="6 7">KACC 18501</strain>
    </source>
</reference>
<feature type="domain" description="Sulfatase-modifying factor enzyme-like" evidence="4">
    <location>
        <begin position="190"/>
        <end position="269"/>
    </location>
</feature>
<sequence length="420" mass="46600">MNPDRPLAQAADTLREQYRAVRAHSLALAAPLSAEDQCIQSMPDASPTKWHLAHTTWFFEAVLLQPHTHGYTPFDTRFHYLFNSYYEALGPRHPRPQRGLLTRPSVDEVRAYRAHVDEAVEALLGRAVEGAWPQVEAIVMLGLQHEQQHQELLVTDILHALSCNPMLPAYRSASGPSLRLAAVPASMRWLRHAGGRVEVGHAGGGFSFDNETPRHEVLLRPFEIADRLVSCGDYAQFIADGGYQRPDLWLSDGWATVQAQGWRCPAYWLAPDDPRLALHGAGGGGNSAGWQVFGVHGVRPLEADAPVSQLSFYEAAAYAEWAGARLPTEFEWEAASSLPGIRQLTGHVWQWTRSSYDPYPGFRPLPGIAAEYNGKFMVGQLVLRGGSSATPDGHARPTYRNFFPPAARWQFTGLRLAREL</sequence>
<evidence type="ECO:0000256" key="1">
    <source>
        <dbReference type="ARBA" id="ARBA00023002"/>
    </source>
</evidence>
<dbReference type="SUPFAM" id="SSF109854">
    <property type="entry name" value="DinB/YfiT-like putative metalloenzymes"/>
    <property type="match status" value="1"/>
</dbReference>
<dbReference type="InterPro" id="IPR016187">
    <property type="entry name" value="CTDL_fold"/>
</dbReference>
<dbReference type="InterPro" id="IPR024775">
    <property type="entry name" value="DinB-like"/>
</dbReference>
<feature type="domain" description="Sulfatase-modifying factor enzyme-like" evidence="4">
    <location>
        <begin position="301"/>
        <end position="336"/>
    </location>
</feature>
<dbReference type="RefSeq" id="WP_340365196.1">
    <property type="nucleotide sequence ID" value="NZ_JBBKZV010000012.1"/>
</dbReference>
<evidence type="ECO:0000256" key="2">
    <source>
        <dbReference type="ARBA" id="ARBA00023004"/>
    </source>
</evidence>
<feature type="domain" description="DinB-like" evidence="5">
    <location>
        <begin position="17"/>
        <end position="152"/>
    </location>
</feature>
<comment type="pathway">
    <text evidence="3">Amino-acid biosynthesis; ergothioneine biosynthesis.</text>
</comment>
<dbReference type="PANTHER" id="PTHR23150">
    <property type="entry name" value="SULFATASE MODIFYING FACTOR 1, 2"/>
    <property type="match status" value="1"/>
</dbReference>
<feature type="domain" description="Sulfatase-modifying factor enzyme-like" evidence="4">
    <location>
        <begin position="340"/>
        <end position="418"/>
    </location>
</feature>
<dbReference type="Gene3D" id="3.90.1580.10">
    <property type="entry name" value="paralog of FGE (formylglycine-generating enzyme)"/>
    <property type="match status" value="2"/>
</dbReference>
<evidence type="ECO:0000259" key="4">
    <source>
        <dbReference type="Pfam" id="PF03781"/>
    </source>
</evidence>
<comment type="caution">
    <text evidence="6">The sequence shown here is derived from an EMBL/GenBank/DDBJ whole genome shotgun (WGS) entry which is preliminary data.</text>
</comment>
<proteinExistence type="predicted"/>
<dbReference type="InterPro" id="IPR017806">
    <property type="entry name" value="EgtB"/>
</dbReference>
<dbReference type="InterPro" id="IPR042095">
    <property type="entry name" value="SUMF_sf"/>
</dbReference>
<protein>
    <submittedName>
        <fullName evidence="6">Ergothioneine biosynthesis protein EgtB</fullName>
    </submittedName>
</protein>
<dbReference type="InterPro" id="IPR005532">
    <property type="entry name" value="SUMF_dom"/>
</dbReference>
<dbReference type="EMBL" id="JBBKZV010000012">
    <property type="protein sequence ID" value="MEJ8824161.1"/>
    <property type="molecule type" value="Genomic_DNA"/>
</dbReference>